<evidence type="ECO:0000313" key="3">
    <source>
        <dbReference type="Proteomes" id="UP001188597"/>
    </source>
</evidence>
<dbReference type="PANTHER" id="PTHR33137">
    <property type="entry name" value="MEDIATOR OF RNA POLYMERASE II TRANSCRIPTION SUBUNIT 15A-RELATED"/>
    <property type="match status" value="1"/>
</dbReference>
<gene>
    <name evidence="2" type="ORF">RJ639_043674</name>
</gene>
<feature type="region of interest" description="Disordered" evidence="1">
    <location>
        <begin position="341"/>
        <end position="375"/>
    </location>
</feature>
<feature type="compositionally biased region" description="Polar residues" evidence="1">
    <location>
        <begin position="220"/>
        <end position="232"/>
    </location>
</feature>
<comment type="caution">
    <text evidence="2">The sequence shown here is derived from an EMBL/GenBank/DDBJ whole genome shotgun (WGS) entry which is preliminary data.</text>
</comment>
<feature type="compositionally biased region" description="Low complexity" evidence="1">
    <location>
        <begin position="272"/>
        <end position="286"/>
    </location>
</feature>
<dbReference type="PANTHER" id="PTHR33137:SF4">
    <property type="entry name" value="MEDIATOR OF RNA POLYMERASE II TRANSCRIPTION SUBUNIT 15A-RELATED"/>
    <property type="match status" value="1"/>
</dbReference>
<keyword evidence="3" id="KW-1185">Reference proteome</keyword>
<dbReference type="InterPro" id="IPR044661">
    <property type="entry name" value="MED15a/b/c-like"/>
</dbReference>
<proteinExistence type="predicted"/>
<dbReference type="EMBL" id="JAVXUP010000606">
    <property type="protein sequence ID" value="KAK3024348.1"/>
    <property type="molecule type" value="Genomic_DNA"/>
</dbReference>
<evidence type="ECO:0000313" key="2">
    <source>
        <dbReference type="EMBL" id="KAK3024348.1"/>
    </source>
</evidence>
<dbReference type="GO" id="GO:0031490">
    <property type="term" value="F:chromatin DNA binding"/>
    <property type="evidence" value="ECO:0007669"/>
    <property type="project" value="InterPro"/>
</dbReference>
<feature type="compositionally biased region" description="Polar residues" evidence="1">
    <location>
        <begin position="241"/>
        <end position="271"/>
    </location>
</feature>
<feature type="compositionally biased region" description="Low complexity" evidence="1">
    <location>
        <begin position="342"/>
        <end position="352"/>
    </location>
</feature>
<dbReference type="Proteomes" id="UP001188597">
    <property type="component" value="Unassembled WGS sequence"/>
</dbReference>
<feature type="region of interest" description="Disordered" evidence="1">
    <location>
        <begin position="201"/>
        <end position="290"/>
    </location>
</feature>
<protein>
    <submittedName>
        <fullName evidence="2">Uncharacterized protein</fullName>
    </submittedName>
</protein>
<dbReference type="AlphaFoldDB" id="A0AA88WCR4"/>
<accession>A0AA88WCR4</accession>
<dbReference type="GO" id="GO:0003713">
    <property type="term" value="F:transcription coactivator activity"/>
    <property type="evidence" value="ECO:0007669"/>
    <property type="project" value="InterPro"/>
</dbReference>
<organism evidence="2 3">
    <name type="scientific">Escallonia herrerae</name>
    <dbReference type="NCBI Taxonomy" id="1293975"/>
    <lineage>
        <taxon>Eukaryota</taxon>
        <taxon>Viridiplantae</taxon>
        <taxon>Streptophyta</taxon>
        <taxon>Embryophyta</taxon>
        <taxon>Tracheophyta</taxon>
        <taxon>Spermatophyta</taxon>
        <taxon>Magnoliopsida</taxon>
        <taxon>eudicotyledons</taxon>
        <taxon>Gunneridae</taxon>
        <taxon>Pentapetalae</taxon>
        <taxon>asterids</taxon>
        <taxon>campanulids</taxon>
        <taxon>Escalloniales</taxon>
        <taxon>Escalloniaceae</taxon>
        <taxon>Escallonia</taxon>
    </lineage>
</organism>
<name>A0AA88WCR4_9ASTE</name>
<reference evidence="2" key="1">
    <citation type="submission" date="2022-12" db="EMBL/GenBank/DDBJ databases">
        <title>Draft genome assemblies for two species of Escallonia (Escalloniales).</title>
        <authorList>
            <person name="Chanderbali A."/>
            <person name="Dervinis C."/>
            <person name="Anghel I."/>
            <person name="Soltis D."/>
            <person name="Soltis P."/>
            <person name="Zapata F."/>
        </authorList>
    </citation>
    <scope>NUCLEOTIDE SEQUENCE</scope>
    <source>
        <strain evidence="2">UCBG64.0493</strain>
        <tissue evidence="2">Leaf</tissue>
    </source>
</reference>
<evidence type="ECO:0000256" key="1">
    <source>
        <dbReference type="SAM" id="MobiDB-lite"/>
    </source>
</evidence>
<sequence length="761" mass="84357">MFPVASTGHPFSVASVSTQAGSACLASWHDHAYHQIQLLRDMYLSDVVKLYKRANELCLQLTNAETATKYQKTRIFVEKIYKFLQISITDMIQMPEDKVCSYMNMVTSYLDSVRSKNSALVQQQQQEQQLMLPGSQSNTLMPPQRGMNFQFTSLPQGLTFSHVDSSHLTPPQGVTRLLAASTINSLQSGPLPGRETRNALRQLQSSSSSSKYSINRPEWSRNSKTGQEQRNASPLCHHSAKSAQRSTLTVPEQSTLMVPEQTNSSPRTNLNSSDSTTSSVSSSSTSFPSQRHMFQVEKLKLPMQQPLMEPNRQQIQHHSTGQHTEYSPRSLLPSNLYQLHASSQTSQLSSSQVDMRNLLPPPSKTGTPLHSTSSPFLLSCPSTPLTPSSVPVDSEKLLLQKIPTFIAENPQHRERPVMSVDFQSRLATENQTTVIDTHVTSTSPLPVEVTNSEGNQQLGSLGRAHKRLVEAVRTPPFILRQSIVKALSTKALSSALHDMSAVICMTDRTAETSLSASRGTIGLDLVDEFNCNCQESLLQLDSPSAEKMRRHMNSMPSDASISPFGENENFHILSTWATYSQSAAALTIKRPRIESSRVLLEEINEINQKLVETMLDIVSDPFKDADRIGAGQGTIVRCSYRAVAFAETFKQQFASSGMPPLQNLLLRLLVPTDYPDCSPVILDEFSGGWSENSEDLTEKVKMNFSLSLRKLSQPMLLEEIARTWDTCARAVLTELAEQRGGVTFTSRHGTWETCIITPCSS</sequence>